<keyword evidence="1" id="KW-0001">2Fe-2S</keyword>
<feature type="domain" description="Rieske" evidence="5">
    <location>
        <begin position="6"/>
        <end position="110"/>
    </location>
</feature>
<evidence type="ECO:0000313" key="7">
    <source>
        <dbReference type="Proteomes" id="UP001236270"/>
    </source>
</evidence>
<dbReference type="PANTHER" id="PTHR40261">
    <property type="match status" value="1"/>
</dbReference>
<protein>
    <submittedName>
        <fullName evidence="6">Rieske (2Fe-2S) protein</fullName>
    </submittedName>
</protein>
<evidence type="ECO:0000256" key="4">
    <source>
        <dbReference type="ARBA" id="ARBA00023014"/>
    </source>
</evidence>
<comment type="caution">
    <text evidence="6">The sequence shown here is derived from an EMBL/GenBank/DDBJ whole genome shotgun (WGS) entry which is preliminary data.</text>
</comment>
<proteinExistence type="predicted"/>
<name>A0AAW8HUR7_PLUGE</name>
<dbReference type="Proteomes" id="UP001236270">
    <property type="component" value="Unassembled WGS sequence"/>
</dbReference>
<keyword evidence="4" id="KW-0411">Iron-sulfur</keyword>
<sequence>MGRVATRLCRADSLAEAQAQGFDPEGAGQATVIALRYRGDIYLWRNRCPHLDTPMNWRENAFLNARGDLLVCFAHGALFEPDSGRCIQGACLGQRLTPLKWAVDGQGWLILRESINDEIGNVG</sequence>
<dbReference type="InterPro" id="IPR036922">
    <property type="entry name" value="Rieske_2Fe-2S_sf"/>
</dbReference>
<evidence type="ECO:0000259" key="5">
    <source>
        <dbReference type="PROSITE" id="PS51296"/>
    </source>
</evidence>
<dbReference type="AlphaFoldDB" id="A0AAW8HUR7"/>
<evidence type="ECO:0000313" key="6">
    <source>
        <dbReference type="EMBL" id="MDQ2310961.1"/>
    </source>
</evidence>
<dbReference type="EMBL" id="JAVDNV010000013">
    <property type="protein sequence ID" value="MDQ2310961.1"/>
    <property type="molecule type" value="Genomic_DNA"/>
</dbReference>
<evidence type="ECO:0000256" key="3">
    <source>
        <dbReference type="ARBA" id="ARBA00023004"/>
    </source>
</evidence>
<dbReference type="PROSITE" id="PS51296">
    <property type="entry name" value="RIESKE"/>
    <property type="match status" value="1"/>
</dbReference>
<evidence type="ECO:0000256" key="1">
    <source>
        <dbReference type="ARBA" id="ARBA00022714"/>
    </source>
</evidence>
<dbReference type="GO" id="GO:0046872">
    <property type="term" value="F:metal ion binding"/>
    <property type="evidence" value="ECO:0007669"/>
    <property type="project" value="UniProtKB-KW"/>
</dbReference>
<dbReference type="SUPFAM" id="SSF50022">
    <property type="entry name" value="ISP domain"/>
    <property type="match status" value="1"/>
</dbReference>
<evidence type="ECO:0000256" key="2">
    <source>
        <dbReference type="ARBA" id="ARBA00022723"/>
    </source>
</evidence>
<dbReference type="PANTHER" id="PTHR40261:SF1">
    <property type="entry name" value="RIESKE DOMAIN-CONTAINING PROTEIN"/>
    <property type="match status" value="1"/>
</dbReference>
<gene>
    <name evidence="6" type="ORF">RBJ30_17910</name>
</gene>
<dbReference type="GO" id="GO:0051537">
    <property type="term" value="F:2 iron, 2 sulfur cluster binding"/>
    <property type="evidence" value="ECO:0007669"/>
    <property type="project" value="UniProtKB-KW"/>
</dbReference>
<accession>A0AAW8HUR7</accession>
<dbReference type="GeneID" id="61385063"/>
<keyword evidence="2" id="KW-0479">Metal-binding</keyword>
<organism evidence="6 7">
    <name type="scientific">Pluralibacter gergoviae</name>
    <name type="common">Enterobacter gergoviae</name>
    <dbReference type="NCBI Taxonomy" id="61647"/>
    <lineage>
        <taxon>Bacteria</taxon>
        <taxon>Pseudomonadati</taxon>
        <taxon>Pseudomonadota</taxon>
        <taxon>Gammaproteobacteria</taxon>
        <taxon>Enterobacterales</taxon>
        <taxon>Enterobacteriaceae</taxon>
        <taxon>Pluralibacter</taxon>
    </lineage>
</organism>
<dbReference type="RefSeq" id="WP_048254300.1">
    <property type="nucleotide sequence ID" value="NZ_CBCSIS010000013.1"/>
</dbReference>
<dbReference type="CDD" id="cd03467">
    <property type="entry name" value="Rieske"/>
    <property type="match status" value="1"/>
</dbReference>
<reference evidence="6" key="1">
    <citation type="submission" date="2023-08" db="EMBL/GenBank/DDBJ databases">
        <title>WGS of pathogenic bacterial species, Los Angeles County Public Health Laboratories.</title>
        <authorList>
            <person name="Garrigues J.M."/>
            <person name="Green N.M."/>
        </authorList>
    </citation>
    <scope>NUCLEOTIDE SEQUENCE</scope>
    <source>
        <strain evidence="6">LACPHL-BACT-2023-00068</strain>
    </source>
</reference>
<dbReference type="Pfam" id="PF00355">
    <property type="entry name" value="Rieske"/>
    <property type="match status" value="1"/>
</dbReference>
<keyword evidence="3" id="KW-0408">Iron</keyword>
<dbReference type="Gene3D" id="2.102.10.10">
    <property type="entry name" value="Rieske [2Fe-2S] iron-sulphur domain"/>
    <property type="match status" value="1"/>
</dbReference>
<dbReference type="InterPro" id="IPR017941">
    <property type="entry name" value="Rieske_2Fe-2S"/>
</dbReference>